<organism evidence="1 2">
    <name type="scientific">Escherichia coli</name>
    <dbReference type="NCBI Taxonomy" id="562"/>
    <lineage>
        <taxon>Bacteria</taxon>
        <taxon>Pseudomonadati</taxon>
        <taxon>Pseudomonadota</taxon>
        <taxon>Gammaproteobacteria</taxon>
        <taxon>Enterobacterales</taxon>
        <taxon>Enterobacteriaceae</taxon>
        <taxon>Escherichia</taxon>
    </lineage>
</organism>
<reference evidence="1 2" key="1">
    <citation type="submission" date="2017-11" db="EMBL/GenBank/DDBJ databases">
        <title>Escherichia coli CV839-15 Genome sequencing and assembly.</title>
        <authorList>
            <person name="Li Z."/>
            <person name="Song N."/>
            <person name="Li W."/>
            <person name="Philip H.R."/>
            <person name="Bu Z."/>
            <person name="Siguo L."/>
        </authorList>
    </citation>
    <scope>NUCLEOTIDE SEQUENCE [LARGE SCALE GENOMIC DNA]</scope>
    <source>
        <strain evidence="1 2">CV839-15</strain>
    </source>
</reference>
<proteinExistence type="predicted"/>
<evidence type="ECO:0000313" key="1">
    <source>
        <dbReference type="EMBL" id="ATZ31364.1"/>
    </source>
</evidence>
<dbReference type="EMBL" id="CP024978">
    <property type="protein sequence ID" value="ATZ31364.1"/>
    <property type="molecule type" value="Genomic_DNA"/>
</dbReference>
<dbReference type="Proteomes" id="UP000236551">
    <property type="component" value="Chromosome"/>
</dbReference>
<sequence length="54" mass="5994">MCGEQSPHIRLSGQDGKAPALHFRPRSVMAAGDFVLRAMMSFADRSPKQDSLYK</sequence>
<gene>
    <name evidence="1" type="ORF">CV83915_01008</name>
</gene>
<evidence type="ECO:0000313" key="2">
    <source>
        <dbReference type="Proteomes" id="UP000236551"/>
    </source>
</evidence>
<accession>A0A1D7PQF8</accession>
<name>A0A1D7PQF8_ECOLX</name>
<dbReference type="AlphaFoldDB" id="A0A1D7PQF8"/>
<protein>
    <submittedName>
        <fullName evidence="1">Uncharacterized protein</fullName>
    </submittedName>
</protein>